<dbReference type="InterPro" id="IPR000838">
    <property type="entry name" value="RNA_pol_sigma70_ECF_CS"/>
</dbReference>
<dbReference type="PROSITE" id="PS01063">
    <property type="entry name" value="SIGMA70_ECF"/>
    <property type="match status" value="1"/>
</dbReference>
<dbReference type="SUPFAM" id="SSF88659">
    <property type="entry name" value="Sigma3 and sigma4 domains of RNA polymerase sigma factors"/>
    <property type="match status" value="1"/>
</dbReference>
<dbReference type="GO" id="GO:0003677">
    <property type="term" value="F:DNA binding"/>
    <property type="evidence" value="ECO:0007669"/>
    <property type="project" value="UniProtKB-KW"/>
</dbReference>
<keyword evidence="5 6" id="KW-0804">Transcription</keyword>
<gene>
    <name evidence="9" type="ORF">DCMF_20285</name>
</gene>
<dbReference type="Pfam" id="PF04542">
    <property type="entry name" value="Sigma70_r2"/>
    <property type="match status" value="1"/>
</dbReference>
<feature type="domain" description="RNA polymerase sigma-70 region 2" evidence="7">
    <location>
        <begin position="16"/>
        <end position="79"/>
    </location>
</feature>
<dbReference type="InterPro" id="IPR014284">
    <property type="entry name" value="RNA_pol_sigma-70_dom"/>
</dbReference>
<dbReference type="Proteomes" id="UP000323521">
    <property type="component" value="Chromosome"/>
</dbReference>
<dbReference type="InterPro" id="IPR013324">
    <property type="entry name" value="RNA_pol_sigma_r3/r4-like"/>
</dbReference>
<dbReference type="GO" id="GO:0006352">
    <property type="term" value="P:DNA-templated transcription initiation"/>
    <property type="evidence" value="ECO:0007669"/>
    <property type="project" value="InterPro"/>
</dbReference>
<reference evidence="9 10" key="1">
    <citation type="submission" date="2016-10" db="EMBL/GenBank/DDBJ databases">
        <title>Complete Genome Sequence of Peptococcaceae strain DCMF.</title>
        <authorList>
            <person name="Edwards R.J."/>
            <person name="Holland S.I."/>
            <person name="Deshpande N.P."/>
            <person name="Wong Y.K."/>
            <person name="Ertan H."/>
            <person name="Manefield M."/>
            <person name="Russell T.L."/>
            <person name="Lee M.J."/>
        </authorList>
    </citation>
    <scope>NUCLEOTIDE SEQUENCE [LARGE SCALE GENOMIC DNA]</scope>
    <source>
        <strain evidence="9 10">DCMF</strain>
    </source>
</reference>
<dbReference type="GO" id="GO:0006950">
    <property type="term" value="P:response to stress"/>
    <property type="evidence" value="ECO:0007669"/>
    <property type="project" value="UniProtKB-ARBA"/>
</dbReference>
<dbReference type="InterPro" id="IPR013325">
    <property type="entry name" value="RNA_pol_sigma_r2"/>
</dbReference>
<proteinExistence type="inferred from homology"/>
<dbReference type="RefSeq" id="WP_148136113.1">
    <property type="nucleotide sequence ID" value="NZ_CP017634.1"/>
</dbReference>
<dbReference type="SUPFAM" id="SSF88946">
    <property type="entry name" value="Sigma2 domain of RNA polymerase sigma factors"/>
    <property type="match status" value="1"/>
</dbReference>
<feature type="domain" description="RNA polymerase sigma factor 70 region 4 type 2" evidence="8">
    <location>
        <begin position="111"/>
        <end position="162"/>
    </location>
</feature>
<dbReference type="GO" id="GO:0016987">
    <property type="term" value="F:sigma factor activity"/>
    <property type="evidence" value="ECO:0007669"/>
    <property type="project" value="UniProtKB-KW"/>
</dbReference>
<dbReference type="PANTHER" id="PTHR43133:SF51">
    <property type="entry name" value="RNA POLYMERASE SIGMA FACTOR"/>
    <property type="match status" value="1"/>
</dbReference>
<dbReference type="OrthoDB" id="9784984at2"/>
<dbReference type="NCBIfam" id="TIGR02937">
    <property type="entry name" value="sigma70-ECF"/>
    <property type="match status" value="1"/>
</dbReference>
<sequence length="175" mass="20728">MLVNSGWQKVAEWMKLYGDRIIRVVYLIIDDYHVAEEITQEVFVRAFKSMNSFRGDSSAYTWLYRIALNLSRNHLNHKSKIRFRPLNMEEKEDVFTESPEDKVVRKVMNGKIRASIRQLPLIYREVIILHYFEDLKVAEIAQILQQPEGTVKSKLSRGREALENTLRKEVWEDGR</sequence>
<dbReference type="InterPro" id="IPR013249">
    <property type="entry name" value="RNA_pol_sigma70_r4_t2"/>
</dbReference>
<accession>A0A3G1KWG3</accession>
<name>A0A3G1KWG3_FORW1</name>
<evidence type="ECO:0000256" key="5">
    <source>
        <dbReference type="ARBA" id="ARBA00023163"/>
    </source>
</evidence>
<evidence type="ECO:0000256" key="2">
    <source>
        <dbReference type="ARBA" id="ARBA00023015"/>
    </source>
</evidence>
<dbReference type="InterPro" id="IPR036388">
    <property type="entry name" value="WH-like_DNA-bd_sf"/>
</dbReference>
<dbReference type="Gene3D" id="1.10.1740.10">
    <property type="match status" value="1"/>
</dbReference>
<evidence type="ECO:0000259" key="8">
    <source>
        <dbReference type="Pfam" id="PF08281"/>
    </source>
</evidence>
<dbReference type="CDD" id="cd06171">
    <property type="entry name" value="Sigma70_r4"/>
    <property type="match status" value="1"/>
</dbReference>
<dbReference type="Gene3D" id="1.10.10.10">
    <property type="entry name" value="Winged helix-like DNA-binding domain superfamily/Winged helix DNA-binding domain"/>
    <property type="match status" value="1"/>
</dbReference>
<dbReference type="EMBL" id="CP017634">
    <property type="protein sequence ID" value="ATW26792.1"/>
    <property type="molecule type" value="Genomic_DNA"/>
</dbReference>
<evidence type="ECO:0000313" key="9">
    <source>
        <dbReference type="EMBL" id="ATW26792.1"/>
    </source>
</evidence>
<evidence type="ECO:0000256" key="1">
    <source>
        <dbReference type="ARBA" id="ARBA00010641"/>
    </source>
</evidence>
<dbReference type="Pfam" id="PF08281">
    <property type="entry name" value="Sigma70_r4_2"/>
    <property type="match status" value="1"/>
</dbReference>
<dbReference type="InterPro" id="IPR039425">
    <property type="entry name" value="RNA_pol_sigma-70-like"/>
</dbReference>
<keyword evidence="10" id="KW-1185">Reference proteome</keyword>
<evidence type="ECO:0000256" key="6">
    <source>
        <dbReference type="RuleBase" id="RU000716"/>
    </source>
</evidence>
<dbReference type="KEGG" id="fwa:DCMF_20285"/>
<keyword evidence="2 6" id="KW-0805">Transcription regulation</keyword>
<dbReference type="PANTHER" id="PTHR43133">
    <property type="entry name" value="RNA POLYMERASE ECF-TYPE SIGMA FACTO"/>
    <property type="match status" value="1"/>
</dbReference>
<keyword evidence="3 6" id="KW-0731">Sigma factor</keyword>
<evidence type="ECO:0000256" key="3">
    <source>
        <dbReference type="ARBA" id="ARBA00023082"/>
    </source>
</evidence>
<comment type="similarity">
    <text evidence="1 6">Belongs to the sigma-70 factor family. ECF subfamily.</text>
</comment>
<evidence type="ECO:0000259" key="7">
    <source>
        <dbReference type="Pfam" id="PF04542"/>
    </source>
</evidence>
<organism evidence="9 10">
    <name type="scientific">Formimonas warabiya</name>
    <dbReference type="NCBI Taxonomy" id="1761012"/>
    <lineage>
        <taxon>Bacteria</taxon>
        <taxon>Bacillati</taxon>
        <taxon>Bacillota</taxon>
        <taxon>Clostridia</taxon>
        <taxon>Eubacteriales</taxon>
        <taxon>Peptococcaceae</taxon>
        <taxon>Candidatus Formimonas</taxon>
    </lineage>
</organism>
<evidence type="ECO:0000256" key="4">
    <source>
        <dbReference type="ARBA" id="ARBA00023125"/>
    </source>
</evidence>
<evidence type="ECO:0000313" key="10">
    <source>
        <dbReference type="Proteomes" id="UP000323521"/>
    </source>
</evidence>
<dbReference type="AlphaFoldDB" id="A0A3G1KWG3"/>
<protein>
    <recommendedName>
        <fullName evidence="6">RNA polymerase sigma factor</fullName>
    </recommendedName>
</protein>
<dbReference type="InterPro" id="IPR007627">
    <property type="entry name" value="RNA_pol_sigma70_r2"/>
</dbReference>
<keyword evidence="4 6" id="KW-0238">DNA-binding</keyword>